<reference evidence="2" key="1">
    <citation type="submission" date="2015-07" db="EMBL/GenBank/DDBJ databases">
        <title>MeaNS - Measles Nucleotide Surveillance Program.</title>
        <authorList>
            <person name="Tran T."/>
            <person name="Druce J."/>
        </authorList>
    </citation>
    <scope>NUCLEOTIDE SEQUENCE</scope>
    <source>
        <strain evidence="2">UCB-OBI-ISO-001</strain>
        <tissue evidence="2">Gonad</tissue>
    </source>
</reference>
<sequence length="112" mass="12942">MFQFPFTCSAVITVLLLILTKILAVNSNEEFDEAYYKRLPPGYSYGYLHTFEAEKFYQRPSLLECSAIALNSQSQYFTYNKVSHVCKNYSPKNLMTVVSTSDSNEISFYRSK</sequence>
<proteinExistence type="predicted"/>
<feature type="chain" id="PRO_5005582531" description="Apple domain-containing protein" evidence="1">
    <location>
        <begin position="25"/>
        <end position="112"/>
    </location>
</feature>
<name>A0A0L8FP15_OCTBM</name>
<keyword evidence="1" id="KW-0732">Signal</keyword>
<dbReference type="OrthoDB" id="6140297at2759"/>
<evidence type="ECO:0000313" key="2">
    <source>
        <dbReference type="EMBL" id="KOF66422.1"/>
    </source>
</evidence>
<evidence type="ECO:0000256" key="1">
    <source>
        <dbReference type="SAM" id="SignalP"/>
    </source>
</evidence>
<dbReference type="AlphaFoldDB" id="A0A0L8FP15"/>
<gene>
    <name evidence="2" type="ORF">OCBIM_22012349mg</name>
</gene>
<protein>
    <recommendedName>
        <fullName evidence="3">Apple domain-containing protein</fullName>
    </recommendedName>
</protein>
<dbReference type="EMBL" id="KQ428125">
    <property type="protein sequence ID" value="KOF66422.1"/>
    <property type="molecule type" value="Genomic_DNA"/>
</dbReference>
<evidence type="ECO:0008006" key="3">
    <source>
        <dbReference type="Google" id="ProtNLM"/>
    </source>
</evidence>
<organism evidence="2">
    <name type="scientific">Octopus bimaculoides</name>
    <name type="common">California two-spotted octopus</name>
    <dbReference type="NCBI Taxonomy" id="37653"/>
    <lineage>
        <taxon>Eukaryota</taxon>
        <taxon>Metazoa</taxon>
        <taxon>Spiralia</taxon>
        <taxon>Lophotrochozoa</taxon>
        <taxon>Mollusca</taxon>
        <taxon>Cephalopoda</taxon>
        <taxon>Coleoidea</taxon>
        <taxon>Octopodiformes</taxon>
        <taxon>Octopoda</taxon>
        <taxon>Incirrata</taxon>
        <taxon>Octopodidae</taxon>
        <taxon>Octopus</taxon>
    </lineage>
</organism>
<feature type="signal peptide" evidence="1">
    <location>
        <begin position="1"/>
        <end position="24"/>
    </location>
</feature>
<accession>A0A0L8FP15</accession>